<evidence type="ECO:0000256" key="2">
    <source>
        <dbReference type="ARBA" id="ARBA00022679"/>
    </source>
</evidence>
<comment type="pathway">
    <text evidence="1">Secondary metabolite biosynthesis.</text>
</comment>
<keyword evidence="3" id="KW-0949">S-adenosyl-L-methionine</keyword>
<dbReference type="Gene3D" id="3.40.50.150">
    <property type="entry name" value="Vaccinia Virus protein VP39"/>
    <property type="match status" value="1"/>
</dbReference>
<dbReference type="InterPro" id="IPR051654">
    <property type="entry name" value="Meroterpenoid_MTases"/>
</dbReference>
<dbReference type="PANTHER" id="PTHR35897:SF1">
    <property type="entry name" value="METHYLTRANSFERASE AUSD"/>
    <property type="match status" value="1"/>
</dbReference>
<evidence type="ECO:0008006" key="6">
    <source>
        <dbReference type="Google" id="ProtNLM"/>
    </source>
</evidence>
<evidence type="ECO:0000256" key="3">
    <source>
        <dbReference type="ARBA" id="ARBA00022691"/>
    </source>
</evidence>
<sequence>MSELDTQPAKNPPAPLPLDERLYVLKPETSAFFKSHTGIHDDDALKSHILAVQAKAYKIFPYPCIRFLGFTETTIYNLPAYQHVLKLGQERKGAILLDIGCCFGGDVRKAVADGFPVQNVIASDLHAEFWDLGHELFKSTPETFPASFISGDAFDVSYLEAVPPIYDAVETTVPKLNTVTTLNALRGHISALHAAAFFHLFSEEQQLTLARSLASLLSPLPGSVVFGQHVGKKEKGLVKGFGHTIFCHCPETWAAMWDGVVFEKGTVRVDVKLQEIQSFIELSPKVVERISAEQDTGAILLIWSVTRL</sequence>
<reference evidence="5" key="1">
    <citation type="submission" date="2011-04" db="EMBL/GenBank/DDBJ databases">
        <title>Evolution of plant cell wall degrading machinery underlies the functional diversity of forest fungi.</title>
        <authorList>
            <consortium name="US DOE Joint Genome Institute (JGI-PGF)"/>
            <person name="Eastwood D.C."/>
            <person name="Floudas D."/>
            <person name="Binder M."/>
            <person name="Majcherczyk A."/>
            <person name="Schneider P."/>
            <person name="Aerts A."/>
            <person name="Asiegbu F.O."/>
            <person name="Baker S.E."/>
            <person name="Barry K."/>
            <person name="Bendiksby M."/>
            <person name="Blumentritt M."/>
            <person name="Coutinho P.M."/>
            <person name="Cullen D."/>
            <person name="Cullen D."/>
            <person name="Gathman A."/>
            <person name="Goodell B."/>
            <person name="Henrissat B."/>
            <person name="Ihrmark K."/>
            <person name="Kauserud H."/>
            <person name="Kohler A."/>
            <person name="LaButti K."/>
            <person name="Lapidus A."/>
            <person name="Lavin J.L."/>
            <person name="Lee Y.-H."/>
            <person name="Lindquist E."/>
            <person name="Lilly W."/>
            <person name="Lucas S."/>
            <person name="Morin E."/>
            <person name="Murat C."/>
            <person name="Oguiza J.A."/>
            <person name="Park J."/>
            <person name="Pisabarro A.G."/>
            <person name="Riley R."/>
            <person name="Rosling A."/>
            <person name="Salamov A."/>
            <person name="Schmidt O."/>
            <person name="Schmutz J."/>
            <person name="Skrede I."/>
            <person name="Stenlid J."/>
            <person name="Wiebenga A."/>
            <person name="Xie X."/>
            <person name="Kues U."/>
            <person name="Hibbett D.S."/>
            <person name="Hoffmeister D."/>
            <person name="Hogberg N."/>
            <person name="Martin F."/>
            <person name="Grigoriev I.V."/>
            <person name="Watkinson S.C."/>
        </authorList>
    </citation>
    <scope>NUCLEOTIDE SEQUENCE</scope>
    <source>
        <strain evidence="5">S7.9</strain>
    </source>
</reference>
<dbReference type="Proteomes" id="UP000008064">
    <property type="component" value="Unassembled WGS sequence"/>
</dbReference>
<comment type="similarity">
    <text evidence="4">Belongs to the class I-like SAM-binding methyltransferase superfamily.</text>
</comment>
<dbReference type="RefSeq" id="XP_007314265.1">
    <property type="nucleotide sequence ID" value="XM_007314203.1"/>
</dbReference>
<dbReference type="EMBL" id="GL945429">
    <property type="protein sequence ID" value="EGO30023.1"/>
    <property type="molecule type" value="Genomic_DNA"/>
</dbReference>
<dbReference type="OrthoDB" id="2094832at2759"/>
<evidence type="ECO:0000256" key="4">
    <source>
        <dbReference type="ARBA" id="ARBA00038314"/>
    </source>
</evidence>
<dbReference type="HOGENOM" id="CLU_051542_1_1_1"/>
<dbReference type="PANTHER" id="PTHR35897">
    <property type="entry name" value="METHYLTRANSFERASE AUSD"/>
    <property type="match status" value="1"/>
</dbReference>
<dbReference type="KEGG" id="sla:SERLADRAFT_445756"/>
<keyword evidence="2" id="KW-0808">Transferase</keyword>
<evidence type="ECO:0000256" key="1">
    <source>
        <dbReference type="ARBA" id="ARBA00005179"/>
    </source>
</evidence>
<evidence type="ECO:0000313" key="5">
    <source>
        <dbReference type="EMBL" id="EGO30023.1"/>
    </source>
</evidence>
<proteinExistence type="inferred from homology"/>
<dbReference type="GO" id="GO:0016740">
    <property type="term" value="F:transferase activity"/>
    <property type="evidence" value="ECO:0007669"/>
    <property type="project" value="UniProtKB-KW"/>
</dbReference>
<dbReference type="InterPro" id="IPR029063">
    <property type="entry name" value="SAM-dependent_MTases_sf"/>
</dbReference>
<dbReference type="AlphaFoldDB" id="F8NJH3"/>
<name>F8NJH3_SERL9</name>
<organism>
    <name type="scientific">Serpula lacrymans var. lacrymans (strain S7.9)</name>
    <name type="common">Dry rot fungus</name>
    <dbReference type="NCBI Taxonomy" id="578457"/>
    <lineage>
        <taxon>Eukaryota</taxon>
        <taxon>Fungi</taxon>
        <taxon>Dikarya</taxon>
        <taxon>Basidiomycota</taxon>
        <taxon>Agaricomycotina</taxon>
        <taxon>Agaricomycetes</taxon>
        <taxon>Agaricomycetidae</taxon>
        <taxon>Boletales</taxon>
        <taxon>Coniophorineae</taxon>
        <taxon>Serpulaceae</taxon>
        <taxon>Serpula</taxon>
    </lineage>
</organism>
<dbReference type="GeneID" id="18816228"/>
<dbReference type="SUPFAM" id="SSF53335">
    <property type="entry name" value="S-adenosyl-L-methionine-dependent methyltransferases"/>
    <property type="match status" value="1"/>
</dbReference>
<protein>
    <recommendedName>
        <fullName evidence="6">Methyltransferase domain-containing protein</fullName>
    </recommendedName>
</protein>
<accession>F8NJH3</accession>
<gene>
    <name evidence="5" type="ORF">SERLADRAFT_445756</name>
</gene>